<organism evidence="2 3">
    <name type="scientific">Equus przewalskii</name>
    <name type="common">Przewalski's horse</name>
    <name type="synonym">Equus caballus przewalskii</name>
    <dbReference type="NCBI Taxonomy" id="9798"/>
    <lineage>
        <taxon>Eukaryota</taxon>
        <taxon>Metazoa</taxon>
        <taxon>Chordata</taxon>
        <taxon>Craniata</taxon>
        <taxon>Vertebrata</taxon>
        <taxon>Euteleostomi</taxon>
        <taxon>Mammalia</taxon>
        <taxon>Eutheria</taxon>
        <taxon>Laurasiatheria</taxon>
        <taxon>Perissodactyla</taxon>
        <taxon>Equidae</taxon>
        <taxon>Equus</taxon>
    </lineage>
</organism>
<dbReference type="RefSeq" id="XP_070447078.1">
    <property type="nucleotide sequence ID" value="XM_070590977.1"/>
</dbReference>
<feature type="region of interest" description="Disordered" evidence="1">
    <location>
        <begin position="55"/>
        <end position="156"/>
    </location>
</feature>
<protein>
    <recommendedName>
        <fullName evidence="4">Basic proline-rich protein-like</fullName>
    </recommendedName>
</protein>
<gene>
    <name evidence="3" type="primary">LOC139078847</name>
</gene>
<dbReference type="Proteomes" id="UP001652662">
    <property type="component" value="Chromosome 23"/>
</dbReference>
<evidence type="ECO:0000256" key="1">
    <source>
        <dbReference type="SAM" id="MobiDB-lite"/>
    </source>
</evidence>
<proteinExistence type="predicted"/>
<dbReference type="GeneID" id="139078847"/>
<feature type="region of interest" description="Disordered" evidence="1">
    <location>
        <begin position="1"/>
        <end position="32"/>
    </location>
</feature>
<reference evidence="3" key="1">
    <citation type="submission" date="2025-08" db="UniProtKB">
        <authorList>
            <consortium name="RefSeq"/>
        </authorList>
    </citation>
    <scope>IDENTIFICATION</scope>
    <source>
        <tissue evidence="3">Blood</tissue>
    </source>
</reference>
<name>A0ABM4M309_EQUPR</name>
<sequence>MLLGAPRRPGRGKRVGAREGARGRPGLRGGSLGVAADVRLGARACSLRARLALRSRRLRPGGVSPPRACARGRRLDPPVPAPGAGASTPPCLRPEPAPRPPPPPPRCLRPGPAPRPPRACARGRRLAPPPQPPGACARGRRLDPPGACAPFGGDRT</sequence>
<evidence type="ECO:0000313" key="2">
    <source>
        <dbReference type="Proteomes" id="UP001652662"/>
    </source>
</evidence>
<keyword evidence="2" id="KW-1185">Reference proteome</keyword>
<evidence type="ECO:0008006" key="4">
    <source>
        <dbReference type="Google" id="ProtNLM"/>
    </source>
</evidence>
<feature type="compositionally biased region" description="Pro residues" evidence="1">
    <location>
        <begin position="91"/>
        <end position="117"/>
    </location>
</feature>
<accession>A0ABM4M309</accession>
<evidence type="ECO:0000313" key="3">
    <source>
        <dbReference type="RefSeq" id="XP_070447078.1"/>
    </source>
</evidence>